<evidence type="ECO:0000259" key="1">
    <source>
        <dbReference type="Pfam" id="PF01273"/>
    </source>
</evidence>
<keyword evidence="3" id="KW-1185">Reference proteome</keyword>
<dbReference type="Pfam" id="PF01273">
    <property type="entry name" value="LBP_BPI_CETP"/>
    <property type="match status" value="1"/>
</dbReference>
<dbReference type="AlphaFoldDB" id="A0A8C9EMS8"/>
<dbReference type="GO" id="GO:0008289">
    <property type="term" value="F:lipid binding"/>
    <property type="evidence" value="ECO:0007669"/>
    <property type="project" value="InterPro"/>
</dbReference>
<feature type="domain" description="Lipid-binding serum glycoprotein N-terminal" evidence="1">
    <location>
        <begin position="16"/>
        <end position="99"/>
    </location>
</feature>
<organism evidence="2 3">
    <name type="scientific">Pavo cristatus</name>
    <name type="common">Indian peafowl</name>
    <name type="synonym">Blue peafowl</name>
    <dbReference type="NCBI Taxonomy" id="9049"/>
    <lineage>
        <taxon>Eukaryota</taxon>
        <taxon>Metazoa</taxon>
        <taxon>Chordata</taxon>
        <taxon>Craniata</taxon>
        <taxon>Vertebrata</taxon>
        <taxon>Euteleostomi</taxon>
        <taxon>Archelosauria</taxon>
        <taxon>Archosauria</taxon>
        <taxon>Dinosauria</taxon>
        <taxon>Saurischia</taxon>
        <taxon>Theropoda</taxon>
        <taxon>Coelurosauria</taxon>
        <taxon>Aves</taxon>
        <taxon>Neognathae</taxon>
        <taxon>Galloanserae</taxon>
        <taxon>Galliformes</taxon>
        <taxon>Phasianidae</taxon>
        <taxon>Phasianinae</taxon>
        <taxon>Pavo</taxon>
    </lineage>
</organism>
<dbReference type="InterPro" id="IPR017942">
    <property type="entry name" value="Lipid-bd_serum_glycop_N"/>
</dbReference>
<dbReference type="InterPro" id="IPR017943">
    <property type="entry name" value="Bactericidal_perm-incr_a/b_dom"/>
</dbReference>
<dbReference type="Proteomes" id="UP000694428">
    <property type="component" value="Unplaced"/>
</dbReference>
<dbReference type="PANTHER" id="PTHR46019:SF2">
    <property type="entry name" value="BPI FOLD-CONTAINING FAMILY B MEMBER 6"/>
    <property type="match status" value="1"/>
</dbReference>
<protein>
    <recommendedName>
        <fullName evidence="1">Lipid-binding serum glycoprotein N-terminal domain-containing protein</fullName>
    </recommendedName>
</protein>
<reference evidence="2" key="1">
    <citation type="submission" date="2025-08" db="UniProtKB">
        <authorList>
            <consortium name="Ensembl"/>
        </authorList>
    </citation>
    <scope>IDENTIFICATION</scope>
</reference>
<accession>A0A8C9EMS8</accession>
<sequence>DVLQKLVEGATEKKAAMKPIKGISGLKVMELRAAEVALWLSPGVGVSMAVPVRMTLTGKSFIGGKMEIPMAANLSTSSRMVQDMQGCPRLSAGRCHVALLHSWAKLPPSHLPADAIPLGNAGMLRYALLNAPMVREAFIQLELKVRCTHSTTHGPNTDPGTATQLILAAGFLSAELSVMQAFFGLNITNGMVGHAALCPSQTTDGASQFGAFCVLLAKVTQPPLVTITPEKSTVHLFSTAEFWASSPGSAPGSLFVLDVHSELGVRFAVAEETLRSVCPVPPPAKRQCCRGAMLQRGNGAGQQWVSRLAGALPSLRMGF</sequence>
<dbReference type="InterPro" id="IPR051660">
    <property type="entry name" value="BPI_fold-BPI/LBP"/>
</dbReference>
<dbReference type="Ensembl" id="ENSPSTT00000002690.1">
    <property type="protein sequence ID" value="ENSPSTP00000002562.1"/>
    <property type="gene ID" value="ENSPSTG00000001905.1"/>
</dbReference>
<evidence type="ECO:0000313" key="3">
    <source>
        <dbReference type="Proteomes" id="UP000694428"/>
    </source>
</evidence>
<dbReference type="Gene3D" id="3.15.10.10">
    <property type="entry name" value="Bactericidal permeability-increasing protein, domain 1"/>
    <property type="match status" value="1"/>
</dbReference>
<evidence type="ECO:0000313" key="2">
    <source>
        <dbReference type="Ensembl" id="ENSPSTP00000002562.1"/>
    </source>
</evidence>
<proteinExistence type="predicted"/>
<reference evidence="2" key="2">
    <citation type="submission" date="2025-09" db="UniProtKB">
        <authorList>
            <consortium name="Ensembl"/>
        </authorList>
    </citation>
    <scope>IDENTIFICATION</scope>
</reference>
<dbReference type="PANTHER" id="PTHR46019">
    <property type="entry name" value="BPI FOLD-CONTAINING FAMILY B MEMBER 4-RELATED"/>
    <property type="match status" value="1"/>
</dbReference>
<dbReference type="Gene3D" id="3.15.20.10">
    <property type="entry name" value="Bactericidal permeability-increasing protein, domain 2"/>
    <property type="match status" value="1"/>
</dbReference>
<dbReference type="SUPFAM" id="SSF55394">
    <property type="entry name" value="Bactericidal permeability-increasing protein, BPI"/>
    <property type="match status" value="2"/>
</dbReference>
<name>A0A8C9EMS8_PAVCR</name>